<dbReference type="Proteomes" id="UP000014074">
    <property type="component" value="Unassembled WGS sequence"/>
</dbReference>
<sequence length="293" mass="31123">MAAETVPVLSLAAAGKIAAYSIQDSKHPEIELAQAEHRIRLINVWNIKPGSRVLEIGCGQGNCTAVLAEAVGPAGHVDAIDPAPGEYGAPFTLAQAQDHISKSQVGDRVTWHRAEPVDFLQSSPATWDVAVLAHCIWYFKSEDTLKGILSTLHGIASRVCLAEYALQAGHAAAVPHVLAALARGTLEAHKTQSTQNIQTPLSPDGVKRAVEAAGWKLQYEKVLTPSPGLLDGCWEVGTVVSSDFVEEIQQGIESQRVKIILESARDATIAATNAVGGTKKVQTMDVFVAAWGT</sequence>
<name>R8BL94_PHAM7</name>
<proteinExistence type="predicted"/>
<protein>
    <submittedName>
        <fullName evidence="2">Putative sam-dependent methyltransferase protein</fullName>
    </submittedName>
</protein>
<dbReference type="Pfam" id="PF13649">
    <property type="entry name" value="Methyltransf_25"/>
    <property type="match status" value="1"/>
</dbReference>
<dbReference type="OrthoDB" id="8300214at2759"/>
<keyword evidence="3" id="KW-1185">Reference proteome</keyword>
<evidence type="ECO:0000259" key="1">
    <source>
        <dbReference type="Pfam" id="PF13649"/>
    </source>
</evidence>
<evidence type="ECO:0000313" key="2">
    <source>
        <dbReference type="EMBL" id="EOO00171.1"/>
    </source>
</evidence>
<keyword evidence="2" id="KW-0808">Transferase</keyword>
<dbReference type="EMBL" id="KB933102">
    <property type="protein sequence ID" value="EOO00171.1"/>
    <property type="molecule type" value="Genomic_DNA"/>
</dbReference>
<dbReference type="HOGENOM" id="CLU_058846_1_0_1"/>
<organism evidence="2 3">
    <name type="scientific">Phaeoacremonium minimum (strain UCR-PA7)</name>
    <name type="common">Esca disease fungus</name>
    <name type="synonym">Togninia minima</name>
    <dbReference type="NCBI Taxonomy" id="1286976"/>
    <lineage>
        <taxon>Eukaryota</taxon>
        <taxon>Fungi</taxon>
        <taxon>Dikarya</taxon>
        <taxon>Ascomycota</taxon>
        <taxon>Pezizomycotina</taxon>
        <taxon>Sordariomycetes</taxon>
        <taxon>Sordariomycetidae</taxon>
        <taxon>Togniniales</taxon>
        <taxon>Togniniaceae</taxon>
        <taxon>Phaeoacremonium</taxon>
    </lineage>
</organism>
<dbReference type="Gene3D" id="3.40.50.150">
    <property type="entry name" value="Vaccinia Virus protein VP39"/>
    <property type="match status" value="1"/>
</dbReference>
<dbReference type="eggNOG" id="ENOG502S50U">
    <property type="taxonomic scope" value="Eukaryota"/>
</dbReference>
<dbReference type="RefSeq" id="XP_007915090.1">
    <property type="nucleotide sequence ID" value="XM_007916899.1"/>
</dbReference>
<evidence type="ECO:0000313" key="3">
    <source>
        <dbReference type="Proteomes" id="UP000014074"/>
    </source>
</evidence>
<accession>R8BL94</accession>
<dbReference type="GeneID" id="19324786"/>
<feature type="domain" description="Methyltransferase" evidence="1">
    <location>
        <begin position="53"/>
        <end position="144"/>
    </location>
</feature>
<dbReference type="GO" id="GO:0008168">
    <property type="term" value="F:methyltransferase activity"/>
    <property type="evidence" value="ECO:0007669"/>
    <property type="project" value="UniProtKB-KW"/>
</dbReference>
<dbReference type="InterPro" id="IPR029063">
    <property type="entry name" value="SAM-dependent_MTases_sf"/>
</dbReference>
<keyword evidence="2" id="KW-0489">Methyltransferase</keyword>
<dbReference type="GO" id="GO:0032259">
    <property type="term" value="P:methylation"/>
    <property type="evidence" value="ECO:0007669"/>
    <property type="project" value="UniProtKB-KW"/>
</dbReference>
<dbReference type="CDD" id="cd02440">
    <property type="entry name" value="AdoMet_MTases"/>
    <property type="match status" value="1"/>
</dbReference>
<dbReference type="InterPro" id="IPR041698">
    <property type="entry name" value="Methyltransf_25"/>
</dbReference>
<dbReference type="SUPFAM" id="SSF53335">
    <property type="entry name" value="S-adenosyl-L-methionine-dependent methyltransferases"/>
    <property type="match status" value="1"/>
</dbReference>
<dbReference type="AlphaFoldDB" id="R8BL94"/>
<dbReference type="KEGG" id="tmn:UCRPA7_4344"/>
<gene>
    <name evidence="2" type="ORF">UCRPA7_4344</name>
</gene>
<reference evidence="3" key="1">
    <citation type="journal article" date="2013" name="Genome Announc.">
        <title>Draft genome sequence of the ascomycete Phaeoacremonium aleophilum strain UCR-PA7, a causal agent of the esca disease complex in grapevines.</title>
        <authorList>
            <person name="Blanco-Ulate B."/>
            <person name="Rolshausen P."/>
            <person name="Cantu D."/>
        </authorList>
    </citation>
    <scope>NUCLEOTIDE SEQUENCE [LARGE SCALE GENOMIC DNA]</scope>
    <source>
        <strain evidence="3">UCR-PA7</strain>
    </source>
</reference>